<accession>S5TKB1</accession>
<proteinExistence type="predicted"/>
<name>S5TKB1_9BACT</name>
<dbReference type="SUPFAM" id="SSF48452">
    <property type="entry name" value="TPR-like"/>
    <property type="match status" value="1"/>
</dbReference>
<sequence>MAMGSTTDVFWATRTARTILNAQADGSLTARYGLVERAFPAALPALPRTRLAVQTNYLTDLGVRGMTEAAAFLDGHLRIQDLSAHADDSIPPTKPSEWATRWVDGHYRESDFCALVDAHVCFAGDWAMARELTSAVLSVAKPLTTHVSLLYAAAAMASDADSVFDAEELFGRAAKATPTDVDSMLAELRLAAFVLKRRNEPGRTLRILDELRRRAADAEARYVISPADRMTMWALVANLAALAFIRQGEPRKAFESISEADGLLPRDGWVMVERDAAHRYTSQVKTNLAQMLVKRGDSATALHVLDENIAHNRESHPESLGETLSIAAYFHYRQHSFTQALELIRETYRCVRLEGSPSRLEKCRKIAVATLHTSGESAEAERVIDRMRLDPLGFDEDIMTFPDAR</sequence>
<organism evidence="1">
    <name type="scientific">uncultured bacterium esnapd2</name>
    <dbReference type="NCBI Taxonomy" id="1366601"/>
    <lineage>
        <taxon>Bacteria</taxon>
        <taxon>environmental samples</taxon>
    </lineage>
</organism>
<dbReference type="AlphaFoldDB" id="S5TKB1"/>
<dbReference type="InterPro" id="IPR011990">
    <property type="entry name" value="TPR-like_helical_dom_sf"/>
</dbReference>
<dbReference type="Gene3D" id="1.25.40.10">
    <property type="entry name" value="Tetratricopeptide repeat domain"/>
    <property type="match status" value="1"/>
</dbReference>
<protein>
    <submittedName>
        <fullName evidence="1">Uncharacterized protein</fullName>
    </submittedName>
</protein>
<reference evidence="1" key="1">
    <citation type="journal article" date="2013" name="Proc. Natl. Acad. Sci. U.S.A.">
        <title>Mapping gene clusters within arrayed metagenomic libraries to expand the structural diversity of biomedically relevant natural products.</title>
        <authorList>
            <person name="Owen J.G."/>
            <person name="Reddy B.V."/>
            <person name="Ternei M.A."/>
            <person name="Charlop-Powers Z."/>
            <person name="Calle P.Y."/>
            <person name="Kim J.H."/>
            <person name="Brady S.F."/>
        </authorList>
    </citation>
    <scope>NUCLEOTIDE SEQUENCE</scope>
</reference>
<dbReference type="EMBL" id="KF264539">
    <property type="protein sequence ID" value="AGS49330.1"/>
    <property type="molecule type" value="Genomic_DNA"/>
</dbReference>
<evidence type="ECO:0000313" key="1">
    <source>
        <dbReference type="EMBL" id="AGS49330.1"/>
    </source>
</evidence>